<evidence type="ECO:0000256" key="12">
    <source>
        <dbReference type="SAM" id="MobiDB-lite"/>
    </source>
</evidence>
<dbReference type="Pfam" id="PF17791">
    <property type="entry name" value="MG3"/>
    <property type="match status" value="1"/>
</dbReference>
<dbReference type="InterPro" id="IPR013783">
    <property type="entry name" value="Ig-like_fold"/>
</dbReference>
<dbReference type="Gene3D" id="2.60.120.1540">
    <property type="match status" value="1"/>
</dbReference>
<dbReference type="Proteomes" id="UP000887116">
    <property type="component" value="Unassembled WGS sequence"/>
</dbReference>
<dbReference type="InterPro" id="IPR047565">
    <property type="entry name" value="Alpha-macroglob_thiol-ester_cl"/>
</dbReference>
<dbReference type="Pfam" id="PF01835">
    <property type="entry name" value="MG2"/>
    <property type="match status" value="1"/>
</dbReference>
<name>A0A8X6FI83_TRICU</name>
<keyword evidence="5" id="KW-0732">Signal</keyword>
<keyword evidence="6" id="KW-0722">Serine protease inhibitor</keyword>
<reference evidence="16" key="1">
    <citation type="submission" date="2020-07" db="EMBL/GenBank/DDBJ databases">
        <title>Multicomponent nature underlies the extraordinary mechanical properties of spider dragline silk.</title>
        <authorList>
            <person name="Kono N."/>
            <person name="Nakamura H."/>
            <person name="Mori M."/>
            <person name="Yoshida Y."/>
            <person name="Ohtoshi R."/>
            <person name="Malay A.D."/>
            <person name="Moran D.A.P."/>
            <person name="Tomita M."/>
            <person name="Numata K."/>
            <person name="Arakawa K."/>
        </authorList>
    </citation>
    <scope>NUCLEOTIDE SEQUENCE</scope>
</reference>
<dbReference type="EMBL" id="BMAO01022346">
    <property type="protein sequence ID" value="GFQ81325.1"/>
    <property type="molecule type" value="Genomic_DNA"/>
</dbReference>
<dbReference type="InterPro" id="IPR050473">
    <property type="entry name" value="A2M/Complement_sys"/>
</dbReference>
<keyword evidence="7" id="KW-1015">Disulfide bond</keyword>
<dbReference type="Gene3D" id="2.60.40.1930">
    <property type="match status" value="2"/>
</dbReference>
<keyword evidence="4" id="KW-0646">Protease inhibitor</keyword>
<dbReference type="OrthoDB" id="9998011at2759"/>
<dbReference type="Gene3D" id="2.60.40.10">
    <property type="entry name" value="Immunoglobulins"/>
    <property type="match status" value="2"/>
</dbReference>
<keyword evidence="17" id="KW-1185">Reference proteome</keyword>
<evidence type="ECO:0000256" key="6">
    <source>
        <dbReference type="ARBA" id="ARBA00022900"/>
    </source>
</evidence>
<feature type="region of interest" description="Disordered" evidence="12">
    <location>
        <begin position="1545"/>
        <end position="1583"/>
    </location>
</feature>
<dbReference type="SUPFAM" id="SSF49410">
    <property type="entry name" value="Alpha-macroglobulin receptor domain"/>
    <property type="match status" value="1"/>
</dbReference>
<dbReference type="SMART" id="SM01419">
    <property type="entry name" value="Thiol-ester_cl"/>
    <property type="match status" value="1"/>
</dbReference>
<dbReference type="InterPro" id="IPR041555">
    <property type="entry name" value="MG3"/>
</dbReference>
<dbReference type="Pfam" id="PF17789">
    <property type="entry name" value="MG4"/>
    <property type="match status" value="1"/>
</dbReference>
<comment type="function">
    <text evidence="9">Binds covalently through a thioester bond to the pathogen surface resulting in pathogen clearance.</text>
</comment>
<dbReference type="Gene3D" id="2.60.40.1940">
    <property type="match status" value="1"/>
</dbReference>
<dbReference type="CDD" id="cd02897">
    <property type="entry name" value="A2M_2"/>
    <property type="match status" value="1"/>
</dbReference>
<organism evidence="16 17">
    <name type="scientific">Trichonephila clavata</name>
    <name type="common">Joro spider</name>
    <name type="synonym">Nephila clavata</name>
    <dbReference type="NCBI Taxonomy" id="2740835"/>
    <lineage>
        <taxon>Eukaryota</taxon>
        <taxon>Metazoa</taxon>
        <taxon>Ecdysozoa</taxon>
        <taxon>Arthropoda</taxon>
        <taxon>Chelicerata</taxon>
        <taxon>Arachnida</taxon>
        <taxon>Araneae</taxon>
        <taxon>Araneomorphae</taxon>
        <taxon>Entelegynae</taxon>
        <taxon>Araneoidea</taxon>
        <taxon>Nephilidae</taxon>
        <taxon>Trichonephila</taxon>
    </lineage>
</organism>
<dbReference type="SMART" id="SM01361">
    <property type="entry name" value="A2M_recep"/>
    <property type="match status" value="1"/>
</dbReference>
<evidence type="ECO:0000256" key="1">
    <source>
        <dbReference type="ARBA" id="ARBA00004613"/>
    </source>
</evidence>
<comment type="similarity">
    <text evidence="2">Belongs to the protease inhibitor I39 (alpha-2-macroglobulin) family.</text>
</comment>
<dbReference type="Pfam" id="PF07678">
    <property type="entry name" value="TED_complement"/>
    <property type="match status" value="1"/>
</dbReference>
<dbReference type="InterPro" id="IPR014756">
    <property type="entry name" value="Ig_E-set"/>
</dbReference>
<dbReference type="SMART" id="SM01360">
    <property type="entry name" value="A2M"/>
    <property type="match status" value="1"/>
</dbReference>
<evidence type="ECO:0000256" key="10">
    <source>
        <dbReference type="ARBA" id="ARBA00063781"/>
    </source>
</evidence>
<dbReference type="InterPro" id="IPR002890">
    <property type="entry name" value="MG2"/>
</dbReference>
<evidence type="ECO:0000313" key="17">
    <source>
        <dbReference type="Proteomes" id="UP000887116"/>
    </source>
</evidence>
<feature type="compositionally biased region" description="Polar residues" evidence="12">
    <location>
        <begin position="1545"/>
        <end position="1555"/>
    </location>
</feature>
<evidence type="ECO:0000256" key="9">
    <source>
        <dbReference type="ARBA" id="ARBA00057615"/>
    </source>
</evidence>
<evidence type="ECO:0000256" key="5">
    <source>
        <dbReference type="ARBA" id="ARBA00022729"/>
    </source>
</evidence>
<feature type="domain" description="Alpha-macroglobulin receptor-binding" evidence="15">
    <location>
        <begin position="1375"/>
        <end position="1464"/>
    </location>
</feature>
<evidence type="ECO:0000256" key="11">
    <source>
        <dbReference type="ARBA" id="ARBA00078071"/>
    </source>
</evidence>
<comment type="caution">
    <text evidence="16">The sequence shown here is derived from an EMBL/GenBank/DDBJ whole genome shotgun (WGS) entry which is preliminary data.</text>
</comment>
<accession>A0A8X6FI83</accession>
<keyword evidence="3" id="KW-0964">Secreted</keyword>
<dbReference type="Pfam" id="PF07677">
    <property type="entry name" value="A2M_recep"/>
    <property type="match status" value="1"/>
</dbReference>
<dbReference type="Gene3D" id="2.60.40.690">
    <property type="entry name" value="Alpha-macroglobulin, receptor-binding domain"/>
    <property type="match status" value="1"/>
</dbReference>
<dbReference type="SMART" id="SM01359">
    <property type="entry name" value="A2M_N_2"/>
    <property type="match status" value="1"/>
</dbReference>
<dbReference type="Pfam" id="PF00207">
    <property type="entry name" value="A2M"/>
    <property type="match status" value="1"/>
</dbReference>
<evidence type="ECO:0000259" key="14">
    <source>
        <dbReference type="SMART" id="SM01360"/>
    </source>
</evidence>
<keyword evidence="8" id="KW-0325">Glycoprotein</keyword>
<dbReference type="InterPro" id="IPR009048">
    <property type="entry name" value="A-macroglobulin_rcpt-bd"/>
</dbReference>
<evidence type="ECO:0000313" key="16">
    <source>
        <dbReference type="EMBL" id="GFQ81325.1"/>
    </source>
</evidence>
<dbReference type="PROSITE" id="PS00477">
    <property type="entry name" value="ALPHA_2_MACROGLOBULIN"/>
    <property type="match status" value="1"/>
</dbReference>
<sequence>MWVEIVVPPSSSDVKAKLQLKGTFSDGYKIEAEKEVHIRGSSIVTFVQTDKPIYKPGQTVKFRVLPLDSQLKPLDTSTVGDVWIEDPSGIRVAQWKQLKFDEGMVQLELPLSSEPTLGTWNIKTTINQVSSTQKFEVEKYVLPKFEVKVKPPPYIMADADVIPLEVCAWYTYGKKVDGTFKIKVTYKRYPWERKRAAIPSVKHSGLISGCETINIHTLDLLMQTHEFGYRPIEIFTKVKENGTGIHANASTTVEITHSALTLSFLGLEGNNDYFKPGLPYFGELSVTKPDGEPATSEKVEICAFYRKEAENYLGTTPANKKCHLFTSNKKGRIHFSVAPLKPSGIIQIKLQATATNYDEVGYHDLYWRKKIVKPTASLDLKAWYSPSDSYLQIQPLSQEMECEKRQGVKIRYTAEKGDSIKFYHQVLSRGRIVQQGSHQRAFYSKEEDPVRYDLERPTASLRRRYSSTPTPTTSTNDTKKEPEVGEFLLSFDPRATMAPLARLLVFYVREDGEIVADSRMFRITRCLLNKVNLHFRHEQQYPSTEATMLLSASPASVCGIGLVDKSVRFLRQEGQFKKENIFKIMEKYDVGKEAQPRQVTDDYCYQKKSDEVLRRRRFPIRRWRRSAFNIDLDDEIWDDADYDPEPLPPISDRYFNPLYRYFSHHVDTSMAFEEAGMVVMSNFELENRPCISNFPVAVPYSADYMPRRSGGRKKYNYRGRVFNAFPAQPAPLPQIEIKKEEEPPKVEKKVQEVEEIRSYFPETWLWEMHKIGANGQTVLKKQLPHTITQWVGGAVCVHPKTGLGLWEDSSVTAFQPFFVSFNLPYSVVRGEVLPLTVSVFNYLSECLPIKLSLEPSEEYNILSESRWHRMCVCGSESKSHRFSLEPTALGRINITVYGFSLEDDDESVCGNEVTARLSARDAVSKQLLVEAEGFPKEDVFNYFVCPKNTNGTYSTEVDLLLPEDVVEGSGRAFVSVTGDLMGPALNGLGSLVKLPVGCGEQNMVLFVPNIFVMDYLTSTNRITEKIKSDCLSNMKIGYQRELNYRHKDGSYSAFGSSDSEGSLWLTAFVVKSFGQARRFIDVDEKDLALSTSWLLEKQFENGCFEPTGRVLHKEMKGGLSEGEHSLAPLTAYVLISLLESTTQRPEQPAIRNGLKCLEADENPNAYALALYAYSSALANEKRLANRYLQQLESRAIARGGYMYWDGDSKSVSVETAGYYILSRTLLEGRNSVGSILPVIRWIAQQRNSQGGFVSTQDTVVALQALAHYSSLLSTTPIDIGLVIESDELVKGFKVDSENKLVTQSAQIPVLPAVVDLQAVGDGCALVQFSLRYNVQRVSGGEFFDMNINVARLGSSTCNTPKIDICMRYKVPDQMTNMVVVSIKMPSGYVPDEWKLYELRSNTEVQLKRHELDGNQVNLYFNELTNEQKCFTVFIKSETEVEEIKPASIKLYDYYQPELEITKEYIVPTNCTQAILPTPEPDVEASSTVSSFQTANTASEALTIVPTDPGLEISEVKPVSTEPPPEYDMTTLNEGVEKSQAIEQSLPTETTFSTEVPTDGKDLSISGTAETLADIDSTEESTTT</sequence>
<dbReference type="InterPro" id="IPR041813">
    <property type="entry name" value="A2M_TED"/>
</dbReference>
<protein>
    <recommendedName>
        <fullName evidence="11">TEP1-F</fullName>
    </recommendedName>
</protein>
<dbReference type="GO" id="GO:0005615">
    <property type="term" value="C:extracellular space"/>
    <property type="evidence" value="ECO:0007669"/>
    <property type="project" value="InterPro"/>
</dbReference>
<dbReference type="InterPro" id="IPR008930">
    <property type="entry name" value="Terpenoid_cyclase/PrenylTrfase"/>
</dbReference>
<comment type="subunit">
    <text evidence="10">Heterodimer of a TEP1-N chain and an TEP1-C chain non-covalently linked. Forms a complex composed of TEP1-N and TEP1-C heterodimer, LRIM1 and APL1C; the interaction stabilizes TEP1-N and TEP1-C heterodimer, prevents its binding to tissues while circulating in the hemolymph and protects the thioester bond from hydrolysis. Mature TEP1 and to a lesser extent full-length TEP1 interact with SPCLIP1; the interaction is induced by microbial infection.</text>
</comment>
<feature type="domain" description="Alpha-2-macroglobulin" evidence="14">
    <location>
        <begin position="763"/>
        <end position="853"/>
    </location>
</feature>
<dbReference type="SUPFAM" id="SSF81296">
    <property type="entry name" value="E set domains"/>
    <property type="match status" value="1"/>
</dbReference>
<dbReference type="PANTHER" id="PTHR11412">
    <property type="entry name" value="MACROGLOBULIN / COMPLEMENT"/>
    <property type="match status" value="1"/>
</dbReference>
<evidence type="ECO:0000256" key="8">
    <source>
        <dbReference type="ARBA" id="ARBA00023180"/>
    </source>
</evidence>
<dbReference type="Gene3D" id="1.50.10.20">
    <property type="match status" value="1"/>
</dbReference>
<dbReference type="SUPFAM" id="SSF48239">
    <property type="entry name" value="Terpenoid cyclases/Protein prenyltransferases"/>
    <property type="match status" value="1"/>
</dbReference>
<dbReference type="Gene3D" id="2.20.130.20">
    <property type="match status" value="1"/>
</dbReference>
<evidence type="ECO:0000259" key="15">
    <source>
        <dbReference type="SMART" id="SM01361"/>
    </source>
</evidence>
<comment type="subcellular location">
    <subcellularLocation>
        <location evidence="1">Secreted</location>
    </subcellularLocation>
</comment>
<evidence type="ECO:0000256" key="7">
    <source>
        <dbReference type="ARBA" id="ARBA00023157"/>
    </source>
</evidence>
<dbReference type="InterPro" id="IPR011626">
    <property type="entry name" value="Alpha-macroglobulin_TED"/>
</dbReference>
<dbReference type="Pfam" id="PF07703">
    <property type="entry name" value="A2M_BRD"/>
    <property type="match status" value="1"/>
</dbReference>
<evidence type="ECO:0000256" key="4">
    <source>
        <dbReference type="ARBA" id="ARBA00022690"/>
    </source>
</evidence>
<feature type="domain" description="Alpha-2-macroglobulin bait region" evidence="13">
    <location>
        <begin position="391"/>
        <end position="570"/>
    </location>
</feature>
<feature type="region of interest" description="Disordered" evidence="12">
    <location>
        <begin position="458"/>
        <end position="480"/>
    </location>
</feature>
<dbReference type="GO" id="GO:0004867">
    <property type="term" value="F:serine-type endopeptidase inhibitor activity"/>
    <property type="evidence" value="ECO:0007669"/>
    <property type="project" value="UniProtKB-KW"/>
</dbReference>
<dbReference type="InterPro" id="IPR001599">
    <property type="entry name" value="Macroglobln_a2"/>
</dbReference>
<dbReference type="InterPro" id="IPR011625">
    <property type="entry name" value="A2M_N_BRD"/>
</dbReference>
<proteinExistence type="inferred from homology"/>
<dbReference type="InterPro" id="IPR019742">
    <property type="entry name" value="MacrogloblnA2_CS"/>
</dbReference>
<dbReference type="InterPro" id="IPR040839">
    <property type="entry name" value="MG4"/>
</dbReference>
<evidence type="ECO:0000259" key="13">
    <source>
        <dbReference type="SMART" id="SM01359"/>
    </source>
</evidence>
<dbReference type="PANTHER" id="PTHR11412:SF171">
    <property type="entry name" value="PREGNANCY ZONE PROTEIN-LIKE PROTEIN"/>
    <property type="match status" value="1"/>
</dbReference>
<dbReference type="FunFam" id="2.60.40.1930:FF:000001">
    <property type="entry name" value="CD109 isoform 3"/>
    <property type="match status" value="1"/>
</dbReference>
<evidence type="ECO:0000256" key="2">
    <source>
        <dbReference type="ARBA" id="ARBA00010952"/>
    </source>
</evidence>
<feature type="compositionally biased region" description="Low complexity" evidence="12">
    <location>
        <begin position="466"/>
        <end position="475"/>
    </location>
</feature>
<dbReference type="InterPro" id="IPR036595">
    <property type="entry name" value="A-macroglobulin_rcpt-bd_sf"/>
</dbReference>
<evidence type="ECO:0000256" key="3">
    <source>
        <dbReference type="ARBA" id="ARBA00022525"/>
    </source>
</evidence>
<gene>
    <name evidence="16" type="primary">A2M</name>
    <name evidence="16" type="ORF">TNCT_398011</name>
</gene>